<dbReference type="InterPro" id="IPR051447">
    <property type="entry name" value="Lipoprotein-release_system"/>
</dbReference>
<keyword evidence="3" id="KW-1003">Cell membrane</keyword>
<keyword evidence="4 7" id="KW-0812">Transmembrane</keyword>
<protein>
    <submittedName>
        <fullName evidence="10">Lipoprotein-releasing system permease protein</fullName>
    </submittedName>
</protein>
<dbReference type="Pfam" id="PF12704">
    <property type="entry name" value="MacB_PCD"/>
    <property type="match status" value="1"/>
</dbReference>
<feature type="transmembrane region" description="Helical" evidence="7">
    <location>
        <begin position="26"/>
        <end position="48"/>
    </location>
</feature>
<feature type="transmembrane region" description="Helical" evidence="7">
    <location>
        <begin position="371"/>
        <end position="393"/>
    </location>
</feature>
<dbReference type="Pfam" id="PF02687">
    <property type="entry name" value="FtsX"/>
    <property type="match status" value="1"/>
</dbReference>
<dbReference type="PANTHER" id="PTHR30489">
    <property type="entry name" value="LIPOPROTEIN-RELEASING SYSTEM TRANSMEMBRANE PROTEIN LOLE"/>
    <property type="match status" value="1"/>
</dbReference>
<evidence type="ECO:0000313" key="11">
    <source>
        <dbReference type="Proteomes" id="UP000192472"/>
    </source>
</evidence>
<reference evidence="10 11" key="1">
    <citation type="submission" date="2017-04" db="EMBL/GenBank/DDBJ databases">
        <authorList>
            <person name="Afonso C.L."/>
            <person name="Miller P.J."/>
            <person name="Scott M.A."/>
            <person name="Spackman E."/>
            <person name="Goraichik I."/>
            <person name="Dimitrov K.M."/>
            <person name="Suarez D.L."/>
            <person name="Swayne D.E."/>
        </authorList>
    </citation>
    <scope>NUCLEOTIDE SEQUENCE [LARGE SCALE GENOMIC DNA]</scope>
    <source>
        <strain evidence="10 11">DSM 26133</strain>
    </source>
</reference>
<accession>A0A1W2GQN8</accession>
<dbReference type="GO" id="GO:0044874">
    <property type="term" value="P:lipoprotein localization to outer membrane"/>
    <property type="evidence" value="ECO:0007669"/>
    <property type="project" value="TreeGrafter"/>
</dbReference>
<evidence type="ECO:0000256" key="3">
    <source>
        <dbReference type="ARBA" id="ARBA00022475"/>
    </source>
</evidence>
<proteinExistence type="inferred from homology"/>
<dbReference type="PANTHER" id="PTHR30489:SF0">
    <property type="entry name" value="LIPOPROTEIN-RELEASING SYSTEM TRANSMEMBRANE PROTEIN LOLE"/>
    <property type="match status" value="1"/>
</dbReference>
<dbReference type="InterPro" id="IPR025857">
    <property type="entry name" value="MacB_PCD"/>
</dbReference>
<gene>
    <name evidence="10" type="ORF">SAMN04488029_3958</name>
</gene>
<dbReference type="RefSeq" id="WP_084374589.1">
    <property type="nucleotide sequence ID" value="NZ_FWYF01000005.1"/>
</dbReference>
<feature type="transmembrane region" description="Helical" evidence="7">
    <location>
        <begin position="317"/>
        <end position="343"/>
    </location>
</feature>
<dbReference type="GO" id="GO:0098797">
    <property type="term" value="C:plasma membrane protein complex"/>
    <property type="evidence" value="ECO:0007669"/>
    <property type="project" value="TreeGrafter"/>
</dbReference>
<keyword evidence="11" id="KW-1185">Reference proteome</keyword>
<keyword evidence="5 7" id="KW-1133">Transmembrane helix</keyword>
<evidence type="ECO:0000259" key="9">
    <source>
        <dbReference type="Pfam" id="PF12704"/>
    </source>
</evidence>
<comment type="similarity">
    <text evidence="2">Belongs to the ABC-4 integral membrane protein family. LolC/E subfamily.</text>
</comment>
<dbReference type="InterPro" id="IPR003838">
    <property type="entry name" value="ABC3_permease_C"/>
</dbReference>
<dbReference type="OrthoDB" id="1522670at2"/>
<feature type="transmembrane region" description="Helical" evidence="7">
    <location>
        <begin position="273"/>
        <end position="296"/>
    </location>
</feature>
<dbReference type="Proteomes" id="UP000192472">
    <property type="component" value="Unassembled WGS sequence"/>
</dbReference>
<comment type="subcellular location">
    <subcellularLocation>
        <location evidence="1">Cell membrane</location>
        <topology evidence="1">Multi-pass membrane protein</topology>
    </subcellularLocation>
</comment>
<name>A0A1W2GQN8_REIFA</name>
<feature type="domain" description="MacB-like periplasmic core" evidence="9">
    <location>
        <begin position="26"/>
        <end position="238"/>
    </location>
</feature>
<evidence type="ECO:0000256" key="1">
    <source>
        <dbReference type="ARBA" id="ARBA00004651"/>
    </source>
</evidence>
<evidence type="ECO:0000259" key="8">
    <source>
        <dbReference type="Pfam" id="PF02687"/>
    </source>
</evidence>
<organism evidence="10 11">
    <name type="scientific">Reichenbachiella faecimaris</name>
    <dbReference type="NCBI Taxonomy" id="692418"/>
    <lineage>
        <taxon>Bacteria</taxon>
        <taxon>Pseudomonadati</taxon>
        <taxon>Bacteroidota</taxon>
        <taxon>Cytophagia</taxon>
        <taxon>Cytophagales</taxon>
        <taxon>Reichenbachiellaceae</taxon>
        <taxon>Reichenbachiella</taxon>
    </lineage>
</organism>
<sequence length="405" mass="46122">MNFPYFISKRITTEANSSFSSIISKLAIISISVGLAAMILAFFILGGFQQTIKEKIYNFKGHLEITKYNMGNALDEKSISFDSDFYKQKNQFDFIDHVQAFAFKPGLIKTKEEVEGVVFKGVDKQFDSIRFDVNMVEGHFIQYPEEGYSNEVVLSKHITNKLRMQLGDQFMIHFVQNPPRFRLLKLVGIYETGLEEFDKSVIIGDLGMIQRLNEWNEDQVGGFEVFVKDKSQIDEAENVLFHAIDADLYVDKVSDKYNQIFDWLGLLNQNVTVFLGLILIVACFNMISILLILILERTYMIGVLQALGASKGQVKRIFLFKGMLLVSKGLIYGNLIALVIAFLQDQFQIVPLDAANYYMYYVPISWDYESLIGLNLLTFLVVSLALGIPMTVVSRIKPIAAIRFN</sequence>
<evidence type="ECO:0000256" key="4">
    <source>
        <dbReference type="ARBA" id="ARBA00022692"/>
    </source>
</evidence>
<keyword evidence="10" id="KW-0449">Lipoprotein</keyword>
<dbReference type="EMBL" id="FWYF01000005">
    <property type="protein sequence ID" value="SMD38949.1"/>
    <property type="molecule type" value="Genomic_DNA"/>
</dbReference>
<dbReference type="AlphaFoldDB" id="A0A1W2GQN8"/>
<evidence type="ECO:0000256" key="2">
    <source>
        <dbReference type="ARBA" id="ARBA00005236"/>
    </source>
</evidence>
<evidence type="ECO:0000256" key="6">
    <source>
        <dbReference type="ARBA" id="ARBA00023136"/>
    </source>
</evidence>
<keyword evidence="6 7" id="KW-0472">Membrane</keyword>
<dbReference type="STRING" id="692418.SAMN04488029_3958"/>
<feature type="domain" description="ABC3 transporter permease C-terminal" evidence="8">
    <location>
        <begin position="273"/>
        <end position="397"/>
    </location>
</feature>
<evidence type="ECO:0000256" key="7">
    <source>
        <dbReference type="SAM" id="Phobius"/>
    </source>
</evidence>
<evidence type="ECO:0000256" key="5">
    <source>
        <dbReference type="ARBA" id="ARBA00022989"/>
    </source>
</evidence>
<evidence type="ECO:0000313" key="10">
    <source>
        <dbReference type="EMBL" id="SMD38949.1"/>
    </source>
</evidence>